<reference evidence="1" key="1">
    <citation type="journal article" date="2020" name="Nature">
        <title>Giant virus diversity and host interactions through global metagenomics.</title>
        <authorList>
            <person name="Schulz F."/>
            <person name="Roux S."/>
            <person name="Paez-Espino D."/>
            <person name="Jungbluth S."/>
            <person name="Walsh D.A."/>
            <person name="Denef V.J."/>
            <person name="McMahon K.D."/>
            <person name="Konstantinidis K.T."/>
            <person name="Eloe-Fadrosh E.A."/>
            <person name="Kyrpides N.C."/>
            <person name="Woyke T."/>
        </authorList>
    </citation>
    <scope>NUCLEOTIDE SEQUENCE</scope>
    <source>
        <strain evidence="1">GVMAG-S-1004661-13</strain>
    </source>
</reference>
<protein>
    <recommendedName>
        <fullName evidence="2">BspA family leucine-rich repeat surface protein</fullName>
    </recommendedName>
</protein>
<dbReference type="InterPro" id="IPR005046">
    <property type="entry name" value="DUF285"/>
</dbReference>
<evidence type="ECO:0008006" key="2">
    <source>
        <dbReference type="Google" id="ProtNLM"/>
    </source>
</evidence>
<name>A0A6C0ADE8_9ZZZZ</name>
<dbReference type="AlphaFoldDB" id="A0A6C0ADE8"/>
<organism evidence="1">
    <name type="scientific">viral metagenome</name>
    <dbReference type="NCBI Taxonomy" id="1070528"/>
    <lineage>
        <taxon>unclassified sequences</taxon>
        <taxon>metagenomes</taxon>
        <taxon>organismal metagenomes</taxon>
    </lineage>
</organism>
<accession>A0A6C0ADE8</accession>
<proteinExistence type="predicted"/>
<sequence>MIFQPKNRNELKEAVDLWCNNEQYAFTKYGDISKWDTSSVTDMSEMFSYSQFNGNISKWDTSNVTNMSHMFSYSQFNGNISKWDFSNLNHNINKIGLVKKMACS</sequence>
<dbReference type="NCBIfam" id="TIGR02167">
    <property type="entry name" value="Liste_lipo_26"/>
    <property type="match status" value="2"/>
</dbReference>
<dbReference type="EMBL" id="MN740549">
    <property type="protein sequence ID" value="QHS77473.1"/>
    <property type="molecule type" value="Genomic_DNA"/>
</dbReference>
<evidence type="ECO:0000313" key="1">
    <source>
        <dbReference type="EMBL" id="QHS77473.1"/>
    </source>
</evidence>
<dbReference type="Pfam" id="PF03382">
    <property type="entry name" value="DUF285"/>
    <property type="match status" value="1"/>
</dbReference>
<dbReference type="InterPro" id="IPR011889">
    <property type="entry name" value="Liste_lipo_26"/>
</dbReference>